<feature type="domain" description="Protein kinase" evidence="6">
    <location>
        <begin position="78"/>
        <end position="428"/>
    </location>
</feature>
<dbReference type="GO" id="GO:0005634">
    <property type="term" value="C:nucleus"/>
    <property type="evidence" value="ECO:0007669"/>
    <property type="project" value="TreeGrafter"/>
</dbReference>
<dbReference type="Gene3D" id="1.10.510.10">
    <property type="entry name" value="Transferase(Phosphotransferase) domain 1"/>
    <property type="match status" value="1"/>
</dbReference>
<protein>
    <submittedName>
        <fullName evidence="7">Kinase-like protein</fullName>
    </submittedName>
</protein>
<keyword evidence="5" id="KW-0067">ATP-binding</keyword>
<dbReference type="PANTHER" id="PTHR45646">
    <property type="entry name" value="SERINE/THREONINE-PROTEIN KINASE DOA-RELATED"/>
    <property type="match status" value="1"/>
</dbReference>
<dbReference type="InterPro" id="IPR000719">
    <property type="entry name" value="Prot_kinase_dom"/>
</dbReference>
<dbReference type="EMBL" id="KZ805391">
    <property type="protein sequence ID" value="PVH99501.1"/>
    <property type="molecule type" value="Genomic_DNA"/>
</dbReference>
<keyword evidence="1" id="KW-0723">Serine/threonine-protein kinase</keyword>
<dbReference type="PANTHER" id="PTHR45646:SF11">
    <property type="entry name" value="SERINE_THREONINE-PROTEIN KINASE DOA"/>
    <property type="match status" value="1"/>
</dbReference>
<dbReference type="SUPFAM" id="SSF56112">
    <property type="entry name" value="Protein kinase-like (PK-like)"/>
    <property type="match status" value="1"/>
</dbReference>
<evidence type="ECO:0000256" key="1">
    <source>
        <dbReference type="ARBA" id="ARBA00022527"/>
    </source>
</evidence>
<evidence type="ECO:0000256" key="2">
    <source>
        <dbReference type="ARBA" id="ARBA00022679"/>
    </source>
</evidence>
<dbReference type="PROSITE" id="PS50011">
    <property type="entry name" value="PROTEIN_KINASE_DOM"/>
    <property type="match status" value="1"/>
</dbReference>
<keyword evidence="2" id="KW-0808">Transferase</keyword>
<dbReference type="SMART" id="SM00220">
    <property type="entry name" value="S_TKc"/>
    <property type="match status" value="1"/>
</dbReference>
<gene>
    <name evidence="7" type="ORF">DM02DRAFT_629325</name>
</gene>
<organism evidence="7 8">
    <name type="scientific">Periconia macrospinosa</name>
    <dbReference type="NCBI Taxonomy" id="97972"/>
    <lineage>
        <taxon>Eukaryota</taxon>
        <taxon>Fungi</taxon>
        <taxon>Dikarya</taxon>
        <taxon>Ascomycota</taxon>
        <taxon>Pezizomycotina</taxon>
        <taxon>Dothideomycetes</taxon>
        <taxon>Pleosporomycetidae</taxon>
        <taxon>Pleosporales</taxon>
        <taxon>Massarineae</taxon>
        <taxon>Periconiaceae</taxon>
        <taxon>Periconia</taxon>
    </lineage>
</organism>
<accession>A0A2V1DNS2</accession>
<proteinExistence type="predicted"/>
<sequence>MTENQVYPLELQDSPEPQVGKVEKRLHRFASFIPGVSSFVHRPWKIIESENFEEEELYHGPNRLLPLRIGQLLHEKRYKVVGKLGWDTSGTTWLCQDKQASEKSTKFVTVKLFRHQEKEPEHHHEIDLYRKIRGSILESMEEHRIRPYLDNFWLREGPWTFHALVLKPCALTLDDLRKSGNLRRRDVPWILQHILQALRFLHQSYYLHLNITPENIVLEPQSNRVYFKFARQESLEPSDRKYITDVLPAYPIYRHRSVKWTNWLGKDRHCDAWKQEREIGNTQPQWYRAPEVILGMNFSAPADVWNLACVMANVVQDASDLPLVYKPGMNWSSGEHLLNIACTIGLPPKEMGERAARIANSGFTKDEYGRLKLTASGNCLFSIKPAPTYLEQHTSSQDPQFLAFLRGCLVWEPKMRLTTKQLLDLRWIQTALSRQQRERWHAKRRTGVSAKRSIDVAQLIFRAEGCRIKVDGGGGTRTENAPAPLYKQHVHYIT</sequence>
<reference evidence="7 8" key="1">
    <citation type="journal article" date="2018" name="Sci. Rep.">
        <title>Comparative genomics provides insights into the lifestyle and reveals functional heterogeneity of dark septate endophytic fungi.</title>
        <authorList>
            <person name="Knapp D.G."/>
            <person name="Nemeth J.B."/>
            <person name="Barry K."/>
            <person name="Hainaut M."/>
            <person name="Henrissat B."/>
            <person name="Johnson J."/>
            <person name="Kuo A."/>
            <person name="Lim J.H.P."/>
            <person name="Lipzen A."/>
            <person name="Nolan M."/>
            <person name="Ohm R.A."/>
            <person name="Tamas L."/>
            <person name="Grigoriev I.V."/>
            <person name="Spatafora J.W."/>
            <person name="Nagy L.G."/>
            <person name="Kovacs G.M."/>
        </authorList>
    </citation>
    <scope>NUCLEOTIDE SEQUENCE [LARGE SCALE GENOMIC DNA]</scope>
    <source>
        <strain evidence="7 8">DSE2036</strain>
    </source>
</reference>
<dbReference type="GO" id="GO:0004674">
    <property type="term" value="F:protein serine/threonine kinase activity"/>
    <property type="evidence" value="ECO:0007669"/>
    <property type="project" value="UniProtKB-KW"/>
</dbReference>
<evidence type="ECO:0000313" key="7">
    <source>
        <dbReference type="EMBL" id="PVH99501.1"/>
    </source>
</evidence>
<evidence type="ECO:0000256" key="5">
    <source>
        <dbReference type="ARBA" id="ARBA00022840"/>
    </source>
</evidence>
<keyword evidence="8" id="KW-1185">Reference proteome</keyword>
<evidence type="ECO:0000259" key="6">
    <source>
        <dbReference type="PROSITE" id="PS50011"/>
    </source>
</evidence>
<dbReference type="Pfam" id="PF00069">
    <property type="entry name" value="Pkinase"/>
    <property type="match status" value="1"/>
</dbReference>
<dbReference type="STRING" id="97972.A0A2V1DNS2"/>
<dbReference type="InterPro" id="IPR011009">
    <property type="entry name" value="Kinase-like_dom_sf"/>
</dbReference>
<evidence type="ECO:0000256" key="4">
    <source>
        <dbReference type="ARBA" id="ARBA00022777"/>
    </source>
</evidence>
<keyword evidence="3" id="KW-0547">Nucleotide-binding</keyword>
<keyword evidence="4 7" id="KW-0418">Kinase</keyword>
<evidence type="ECO:0000256" key="3">
    <source>
        <dbReference type="ARBA" id="ARBA00022741"/>
    </source>
</evidence>
<evidence type="ECO:0000313" key="8">
    <source>
        <dbReference type="Proteomes" id="UP000244855"/>
    </source>
</evidence>
<dbReference type="Proteomes" id="UP000244855">
    <property type="component" value="Unassembled WGS sequence"/>
</dbReference>
<dbReference type="AlphaFoldDB" id="A0A2V1DNS2"/>
<dbReference type="GO" id="GO:0005524">
    <property type="term" value="F:ATP binding"/>
    <property type="evidence" value="ECO:0007669"/>
    <property type="project" value="UniProtKB-KW"/>
</dbReference>
<name>A0A2V1DNS2_9PLEO</name>
<dbReference type="Gene3D" id="3.30.200.20">
    <property type="entry name" value="Phosphorylase Kinase, domain 1"/>
    <property type="match status" value="1"/>
</dbReference>
<dbReference type="OrthoDB" id="5979581at2759"/>
<dbReference type="InterPro" id="IPR051175">
    <property type="entry name" value="CLK_kinases"/>
</dbReference>